<dbReference type="SUPFAM" id="SSF103473">
    <property type="entry name" value="MFS general substrate transporter"/>
    <property type="match status" value="1"/>
</dbReference>
<gene>
    <name evidence="8" type="ORF">FGLOB1_4507</name>
</gene>
<evidence type="ECO:0000256" key="1">
    <source>
        <dbReference type="ARBA" id="ARBA00004141"/>
    </source>
</evidence>
<feature type="transmembrane region" description="Helical" evidence="6">
    <location>
        <begin position="140"/>
        <end position="160"/>
    </location>
</feature>
<feature type="transmembrane region" description="Helical" evidence="6">
    <location>
        <begin position="270"/>
        <end position="294"/>
    </location>
</feature>
<feature type="transmembrane region" description="Helical" evidence="6">
    <location>
        <begin position="497"/>
        <end position="517"/>
    </location>
</feature>
<evidence type="ECO:0000256" key="5">
    <source>
        <dbReference type="ARBA" id="ARBA00023180"/>
    </source>
</evidence>
<feature type="transmembrane region" description="Helical" evidence="6">
    <location>
        <begin position="172"/>
        <end position="192"/>
    </location>
</feature>
<dbReference type="FunFam" id="1.20.1250.20:FF:000011">
    <property type="entry name" value="MFS multidrug transporter, putative"/>
    <property type="match status" value="1"/>
</dbReference>
<name>A0A8H5YI27_9HYPO</name>
<dbReference type="PANTHER" id="PTHR23502:SF59">
    <property type="entry name" value="MULTIDRUG TRANSPORTER, PUTATIVE (AFU_ORTHOLOGUE AFUA_1G10370)-RELATED"/>
    <property type="match status" value="1"/>
</dbReference>
<dbReference type="GO" id="GO:0022857">
    <property type="term" value="F:transmembrane transporter activity"/>
    <property type="evidence" value="ECO:0007669"/>
    <property type="project" value="InterPro"/>
</dbReference>
<feature type="transmembrane region" description="Helical" evidence="6">
    <location>
        <begin position="79"/>
        <end position="99"/>
    </location>
</feature>
<keyword evidence="5" id="KW-0325">Glycoprotein</keyword>
<evidence type="ECO:0000256" key="2">
    <source>
        <dbReference type="ARBA" id="ARBA00022692"/>
    </source>
</evidence>
<evidence type="ECO:0000313" key="8">
    <source>
        <dbReference type="EMBL" id="KAF5712459.1"/>
    </source>
</evidence>
<evidence type="ECO:0000256" key="6">
    <source>
        <dbReference type="SAM" id="Phobius"/>
    </source>
</evidence>
<comment type="caution">
    <text evidence="8">The sequence shown here is derived from an EMBL/GenBank/DDBJ whole genome shotgun (WGS) entry which is preliminary data.</text>
</comment>
<keyword evidence="2 6" id="KW-0812">Transmembrane</keyword>
<feature type="transmembrane region" description="Helical" evidence="6">
    <location>
        <begin position="46"/>
        <end position="67"/>
    </location>
</feature>
<dbReference type="PANTHER" id="PTHR23502">
    <property type="entry name" value="MAJOR FACILITATOR SUPERFAMILY"/>
    <property type="match status" value="1"/>
</dbReference>
<dbReference type="EMBL" id="JAAQPF010000169">
    <property type="protein sequence ID" value="KAF5712459.1"/>
    <property type="molecule type" value="Genomic_DNA"/>
</dbReference>
<keyword evidence="4 6" id="KW-0472">Membrane</keyword>
<keyword evidence="9" id="KW-1185">Reference proteome</keyword>
<feature type="transmembrane region" description="Helical" evidence="6">
    <location>
        <begin position="111"/>
        <end position="128"/>
    </location>
</feature>
<feature type="transmembrane region" description="Helical" evidence="6">
    <location>
        <begin position="431"/>
        <end position="451"/>
    </location>
</feature>
<sequence>MNEESNMGGIFKEEEAQSGDVVDFEGDSDTHNPQNWPMRKKVYTTALWALTTCWITFASAIYSAGTAEISEEFHVSYEVANAGTSLLIFGFALGPMLWAPLCEVYGRKWPALAPYFISAAFAFGTATAKDIQTILITRFFAGVFGSSPISITGGSIVDIWTPRQRGTPMVCYGITIAAAPTLGPIIGGAFIASGCGWRWTEYLTGIVMMVQLVLDALWLDESHADVLLTRKASRLRRSTGNFSLHAKWEETSPTFKSLLSTYLVRPFQMLLDPICLLLTIYTSFVYVALASAVSTGATQFHEFVRYKYPQPKFKLYLCCASIVTFPNPADSWGLFLAILYASLESFALEYGRFRRWGPVVSQLPFLSLLIGCLFAAAANIFNNIYYGKKLVANNFKPVPEARLPPMMVGGFAFSAGLFLFGWTSVEHVSSPWPSIIGVFLTGVGFTTIFQSSLQYLVDTFTRYSASAIAANTFVRSMAAGAFPLFVWPMYEKIGIDWGSTIFACISVLLLPAPFLFFKWGYRIRARGEFSKLSTY</sequence>
<evidence type="ECO:0000313" key="9">
    <source>
        <dbReference type="Proteomes" id="UP000532311"/>
    </source>
</evidence>
<feature type="transmembrane region" description="Helical" evidence="6">
    <location>
        <begin position="315"/>
        <end position="343"/>
    </location>
</feature>
<proteinExistence type="predicted"/>
<keyword evidence="3 6" id="KW-1133">Transmembrane helix</keyword>
<evidence type="ECO:0000259" key="7">
    <source>
        <dbReference type="PROSITE" id="PS50850"/>
    </source>
</evidence>
<dbReference type="InterPro" id="IPR011701">
    <property type="entry name" value="MFS"/>
</dbReference>
<dbReference type="PROSITE" id="PS50850">
    <property type="entry name" value="MFS"/>
    <property type="match status" value="1"/>
</dbReference>
<dbReference type="GO" id="GO:0005886">
    <property type="term" value="C:plasma membrane"/>
    <property type="evidence" value="ECO:0007669"/>
    <property type="project" value="TreeGrafter"/>
</dbReference>
<reference evidence="8 9" key="1">
    <citation type="submission" date="2020-05" db="EMBL/GenBank/DDBJ databases">
        <title>Identification and distribution of gene clusters putatively required for synthesis of sphingolipid metabolism inhibitors in phylogenetically diverse species of the filamentous fungus Fusarium.</title>
        <authorList>
            <person name="Kim H.-S."/>
            <person name="Busman M."/>
            <person name="Brown D.W."/>
            <person name="Divon H."/>
            <person name="Uhlig S."/>
            <person name="Proctor R.H."/>
        </authorList>
    </citation>
    <scope>NUCLEOTIDE SEQUENCE [LARGE SCALE GENOMIC DNA]</scope>
    <source>
        <strain evidence="8 9">NRRL 26131</strain>
    </source>
</reference>
<protein>
    <submittedName>
        <fullName evidence="8">Bikaverin cluster-efflux pump</fullName>
    </submittedName>
</protein>
<feature type="transmembrane region" description="Helical" evidence="6">
    <location>
        <begin position="463"/>
        <end position="485"/>
    </location>
</feature>
<comment type="subcellular location">
    <subcellularLocation>
        <location evidence="1">Membrane</location>
        <topology evidence="1">Multi-pass membrane protein</topology>
    </subcellularLocation>
</comment>
<accession>A0A8H5YI27</accession>
<dbReference type="CDD" id="cd17323">
    <property type="entry name" value="MFS_Tpo1_MDR_like"/>
    <property type="match status" value="1"/>
</dbReference>
<evidence type="ECO:0000256" key="4">
    <source>
        <dbReference type="ARBA" id="ARBA00023136"/>
    </source>
</evidence>
<dbReference type="InterPro" id="IPR036259">
    <property type="entry name" value="MFS_trans_sf"/>
</dbReference>
<dbReference type="Gene3D" id="1.20.1250.20">
    <property type="entry name" value="MFS general substrate transporter like domains"/>
    <property type="match status" value="1"/>
</dbReference>
<feature type="domain" description="Major facilitator superfamily (MFS) profile" evidence="7">
    <location>
        <begin position="44"/>
        <end position="524"/>
    </location>
</feature>
<feature type="transmembrane region" description="Helical" evidence="6">
    <location>
        <begin position="406"/>
        <end position="425"/>
    </location>
</feature>
<dbReference type="AlphaFoldDB" id="A0A8H5YI27"/>
<organism evidence="8 9">
    <name type="scientific">Fusarium globosum</name>
    <dbReference type="NCBI Taxonomy" id="78864"/>
    <lineage>
        <taxon>Eukaryota</taxon>
        <taxon>Fungi</taxon>
        <taxon>Dikarya</taxon>
        <taxon>Ascomycota</taxon>
        <taxon>Pezizomycotina</taxon>
        <taxon>Sordariomycetes</taxon>
        <taxon>Hypocreomycetidae</taxon>
        <taxon>Hypocreales</taxon>
        <taxon>Nectriaceae</taxon>
        <taxon>Fusarium</taxon>
        <taxon>Fusarium fujikuroi species complex</taxon>
    </lineage>
</organism>
<dbReference type="Proteomes" id="UP000532311">
    <property type="component" value="Unassembled WGS sequence"/>
</dbReference>
<evidence type="ECO:0000256" key="3">
    <source>
        <dbReference type="ARBA" id="ARBA00022989"/>
    </source>
</evidence>
<dbReference type="InterPro" id="IPR020846">
    <property type="entry name" value="MFS_dom"/>
</dbReference>
<dbReference type="Pfam" id="PF07690">
    <property type="entry name" value="MFS_1"/>
    <property type="match status" value="1"/>
</dbReference>
<feature type="transmembrane region" description="Helical" evidence="6">
    <location>
        <begin position="363"/>
        <end position="385"/>
    </location>
</feature>